<reference evidence="2" key="1">
    <citation type="submission" date="2021-03" db="EMBL/GenBank/DDBJ databases">
        <title>Whole genome shotgun sequence of Actinoplanes auranticolor NBRC 12245.</title>
        <authorList>
            <person name="Komaki H."/>
            <person name="Tamura T."/>
        </authorList>
    </citation>
    <scope>NUCLEOTIDE SEQUENCE</scope>
    <source>
        <strain evidence="2">NBRC 12245</strain>
    </source>
</reference>
<dbReference type="Proteomes" id="UP000681340">
    <property type="component" value="Unassembled WGS sequence"/>
</dbReference>
<evidence type="ECO:0000313" key="3">
    <source>
        <dbReference type="Proteomes" id="UP000681340"/>
    </source>
</evidence>
<dbReference type="AlphaFoldDB" id="A0A919S624"/>
<sequence length="112" mass="12872">MSCLRKAWGRNPPDRTTRPTLAAKKFHTTASRKGVYVCLKVGQVRVEQHWWNGDNRLARRDVYVRTDGEVWEVEAQMGGPQGKSKVQQCPGKASALILADAWRGPRWQWRKL</sequence>
<comment type="caution">
    <text evidence="2">The sequence shown here is derived from an EMBL/GenBank/DDBJ whole genome shotgun (WGS) entry which is preliminary data.</text>
</comment>
<dbReference type="EMBL" id="BOQL01000017">
    <property type="protein sequence ID" value="GIM65457.1"/>
    <property type="molecule type" value="Genomic_DNA"/>
</dbReference>
<organism evidence="2 3">
    <name type="scientific">Actinoplanes auranticolor</name>
    <dbReference type="NCBI Taxonomy" id="47988"/>
    <lineage>
        <taxon>Bacteria</taxon>
        <taxon>Bacillati</taxon>
        <taxon>Actinomycetota</taxon>
        <taxon>Actinomycetes</taxon>
        <taxon>Micromonosporales</taxon>
        <taxon>Micromonosporaceae</taxon>
        <taxon>Actinoplanes</taxon>
    </lineage>
</organism>
<keyword evidence="3" id="KW-1185">Reference proteome</keyword>
<accession>A0A919S624</accession>
<gene>
    <name evidence="2" type="ORF">Aau02nite_17240</name>
</gene>
<protein>
    <submittedName>
        <fullName evidence="2">Uncharacterized protein</fullName>
    </submittedName>
</protein>
<name>A0A919S624_9ACTN</name>
<feature type="region of interest" description="Disordered" evidence="1">
    <location>
        <begin position="1"/>
        <end position="20"/>
    </location>
</feature>
<evidence type="ECO:0000256" key="1">
    <source>
        <dbReference type="SAM" id="MobiDB-lite"/>
    </source>
</evidence>
<evidence type="ECO:0000313" key="2">
    <source>
        <dbReference type="EMBL" id="GIM65457.1"/>
    </source>
</evidence>
<proteinExistence type="predicted"/>